<accession>A0A382F119</accession>
<evidence type="ECO:0008006" key="2">
    <source>
        <dbReference type="Google" id="ProtNLM"/>
    </source>
</evidence>
<name>A0A382F119_9ZZZZ</name>
<dbReference type="AlphaFoldDB" id="A0A382F119"/>
<reference evidence="1" key="1">
    <citation type="submission" date="2018-05" db="EMBL/GenBank/DDBJ databases">
        <authorList>
            <person name="Lanie J.A."/>
            <person name="Ng W.-L."/>
            <person name="Kazmierczak K.M."/>
            <person name="Andrzejewski T.M."/>
            <person name="Davidsen T.M."/>
            <person name="Wayne K.J."/>
            <person name="Tettelin H."/>
            <person name="Glass J.I."/>
            <person name="Rusch D."/>
            <person name="Podicherti R."/>
            <person name="Tsui H.-C.T."/>
            <person name="Winkler M.E."/>
        </authorList>
    </citation>
    <scope>NUCLEOTIDE SEQUENCE</scope>
</reference>
<sequence>MNIRAYAAILLVVTTVLITTGMQAAAISASDPAGNTSNHDSNGNWETVLLADGTECEGMVFESAEEAKQEAVKIGCSGYHEHHKDDGTVVYMPCTLVDVDIEDVKAQLLDEITRGELTQEQFDEKLAWLEAKARG</sequence>
<proteinExistence type="predicted"/>
<gene>
    <name evidence="1" type="ORF">METZ01_LOCUS208767</name>
</gene>
<protein>
    <recommendedName>
        <fullName evidence="2">SHOCT domain-containing protein</fullName>
    </recommendedName>
</protein>
<dbReference type="EMBL" id="UINC01047087">
    <property type="protein sequence ID" value="SVB55913.1"/>
    <property type="molecule type" value="Genomic_DNA"/>
</dbReference>
<organism evidence="1">
    <name type="scientific">marine metagenome</name>
    <dbReference type="NCBI Taxonomy" id="408172"/>
    <lineage>
        <taxon>unclassified sequences</taxon>
        <taxon>metagenomes</taxon>
        <taxon>ecological metagenomes</taxon>
    </lineage>
</organism>
<evidence type="ECO:0000313" key="1">
    <source>
        <dbReference type="EMBL" id="SVB55913.1"/>
    </source>
</evidence>